<dbReference type="AlphaFoldDB" id="A2XD01"/>
<keyword evidence="2 8" id="KW-0863">Zinc-finger</keyword>
<dbReference type="OMA" id="NGVAMWP"/>
<dbReference type="PANTHER" id="PTHR31089">
    <property type="entry name" value="CYCLIC DOF FACTOR 2"/>
    <property type="match status" value="1"/>
</dbReference>
<accession>A2XD01</accession>
<evidence type="ECO:0000256" key="7">
    <source>
        <dbReference type="ARBA" id="ARBA00023242"/>
    </source>
</evidence>
<dbReference type="STRING" id="39946.A2XD01"/>
<comment type="subcellular location">
    <subcellularLocation>
        <location evidence="8">Nucleus</location>
    </subcellularLocation>
</comment>
<feature type="compositionally biased region" description="Basic and acidic residues" evidence="9">
    <location>
        <begin position="94"/>
        <end position="104"/>
    </location>
</feature>
<dbReference type="InterPro" id="IPR045174">
    <property type="entry name" value="Dof"/>
</dbReference>
<keyword evidence="1" id="KW-0479">Metal-binding</keyword>
<evidence type="ECO:0000259" key="10">
    <source>
        <dbReference type="PROSITE" id="PS50884"/>
    </source>
</evidence>
<keyword evidence="5 8" id="KW-0238">DNA-binding</keyword>
<evidence type="ECO:0000256" key="9">
    <source>
        <dbReference type="SAM" id="MobiDB-lite"/>
    </source>
</evidence>
<feature type="domain" description="Dof-type" evidence="10">
    <location>
        <begin position="106"/>
        <end position="160"/>
    </location>
</feature>
<reference evidence="11 12" key="1">
    <citation type="journal article" date="2005" name="PLoS Biol.">
        <title>The genomes of Oryza sativa: a history of duplications.</title>
        <authorList>
            <person name="Yu J."/>
            <person name="Wang J."/>
            <person name="Lin W."/>
            <person name="Li S."/>
            <person name="Li H."/>
            <person name="Zhou J."/>
            <person name="Ni P."/>
            <person name="Dong W."/>
            <person name="Hu S."/>
            <person name="Zeng C."/>
            <person name="Zhang J."/>
            <person name="Zhang Y."/>
            <person name="Li R."/>
            <person name="Xu Z."/>
            <person name="Li S."/>
            <person name="Li X."/>
            <person name="Zheng H."/>
            <person name="Cong L."/>
            <person name="Lin L."/>
            <person name="Yin J."/>
            <person name="Geng J."/>
            <person name="Li G."/>
            <person name="Shi J."/>
            <person name="Liu J."/>
            <person name="Lv H."/>
            <person name="Li J."/>
            <person name="Wang J."/>
            <person name="Deng Y."/>
            <person name="Ran L."/>
            <person name="Shi X."/>
            <person name="Wang X."/>
            <person name="Wu Q."/>
            <person name="Li C."/>
            <person name="Ren X."/>
            <person name="Wang J."/>
            <person name="Wang X."/>
            <person name="Li D."/>
            <person name="Liu D."/>
            <person name="Zhang X."/>
            <person name="Ji Z."/>
            <person name="Zhao W."/>
            <person name="Sun Y."/>
            <person name="Zhang Z."/>
            <person name="Bao J."/>
            <person name="Han Y."/>
            <person name="Dong L."/>
            <person name="Ji J."/>
            <person name="Chen P."/>
            <person name="Wu S."/>
            <person name="Liu J."/>
            <person name="Xiao Y."/>
            <person name="Bu D."/>
            <person name="Tan J."/>
            <person name="Yang L."/>
            <person name="Ye C."/>
            <person name="Zhang J."/>
            <person name="Xu J."/>
            <person name="Zhou Y."/>
            <person name="Yu Y."/>
            <person name="Zhang B."/>
            <person name="Zhuang S."/>
            <person name="Wei H."/>
            <person name="Liu B."/>
            <person name="Lei M."/>
            <person name="Yu H."/>
            <person name="Li Y."/>
            <person name="Xu H."/>
            <person name="Wei S."/>
            <person name="He X."/>
            <person name="Fang L."/>
            <person name="Zhang Z."/>
            <person name="Zhang Y."/>
            <person name="Huang X."/>
            <person name="Su Z."/>
            <person name="Tong W."/>
            <person name="Li J."/>
            <person name="Tong Z."/>
            <person name="Li S."/>
            <person name="Ye J."/>
            <person name="Wang L."/>
            <person name="Fang L."/>
            <person name="Lei T."/>
            <person name="Chen C."/>
            <person name="Chen H."/>
            <person name="Xu Z."/>
            <person name="Li H."/>
            <person name="Huang H."/>
            <person name="Zhang F."/>
            <person name="Xu H."/>
            <person name="Li N."/>
            <person name="Zhao C."/>
            <person name="Li S."/>
            <person name="Dong L."/>
            <person name="Huang Y."/>
            <person name="Li L."/>
            <person name="Xi Y."/>
            <person name="Qi Q."/>
            <person name="Li W."/>
            <person name="Zhang B."/>
            <person name="Hu W."/>
            <person name="Zhang Y."/>
            <person name="Tian X."/>
            <person name="Jiao Y."/>
            <person name="Liang X."/>
            <person name="Jin J."/>
            <person name="Gao L."/>
            <person name="Zheng W."/>
            <person name="Hao B."/>
            <person name="Liu S."/>
            <person name="Wang W."/>
            <person name="Yuan L."/>
            <person name="Cao M."/>
            <person name="McDermott J."/>
            <person name="Samudrala R."/>
            <person name="Wang J."/>
            <person name="Wong G.K."/>
            <person name="Yang H."/>
        </authorList>
    </citation>
    <scope>NUCLEOTIDE SEQUENCE [LARGE SCALE GENOMIC DNA]</scope>
    <source>
        <strain evidence="12">cv. 93-11</strain>
    </source>
</reference>
<evidence type="ECO:0000256" key="5">
    <source>
        <dbReference type="ARBA" id="ARBA00023125"/>
    </source>
</evidence>
<feature type="compositionally biased region" description="Polar residues" evidence="9">
    <location>
        <begin position="43"/>
        <end position="62"/>
    </location>
</feature>
<dbReference type="PROSITE" id="PS01361">
    <property type="entry name" value="ZF_DOF_1"/>
    <property type="match status" value="1"/>
</dbReference>
<proteinExistence type="predicted"/>
<dbReference type="InterPro" id="IPR003851">
    <property type="entry name" value="Znf_Dof"/>
</dbReference>
<organism evidence="11 12">
    <name type="scientific">Oryza sativa subsp. indica</name>
    <name type="common">Rice</name>
    <dbReference type="NCBI Taxonomy" id="39946"/>
    <lineage>
        <taxon>Eukaryota</taxon>
        <taxon>Viridiplantae</taxon>
        <taxon>Streptophyta</taxon>
        <taxon>Embryophyta</taxon>
        <taxon>Tracheophyta</taxon>
        <taxon>Spermatophyta</taxon>
        <taxon>Magnoliopsida</taxon>
        <taxon>Liliopsida</taxon>
        <taxon>Poales</taxon>
        <taxon>Poaceae</taxon>
        <taxon>BOP clade</taxon>
        <taxon>Oryzoideae</taxon>
        <taxon>Oryzeae</taxon>
        <taxon>Oryzinae</taxon>
        <taxon>Oryza</taxon>
        <taxon>Oryza sativa</taxon>
    </lineage>
</organism>
<evidence type="ECO:0000313" key="11">
    <source>
        <dbReference type="EMBL" id="EAY88711.1"/>
    </source>
</evidence>
<dbReference type="GO" id="GO:0003677">
    <property type="term" value="F:DNA binding"/>
    <property type="evidence" value="ECO:0007669"/>
    <property type="project" value="UniProtKB-UniRule"/>
</dbReference>
<evidence type="ECO:0000256" key="2">
    <source>
        <dbReference type="ARBA" id="ARBA00022771"/>
    </source>
</evidence>
<evidence type="ECO:0000256" key="6">
    <source>
        <dbReference type="ARBA" id="ARBA00023163"/>
    </source>
</evidence>
<keyword evidence="7 8" id="KW-0539">Nucleus</keyword>
<dbReference type="GO" id="GO:0008270">
    <property type="term" value="F:zinc ion binding"/>
    <property type="evidence" value="ECO:0007669"/>
    <property type="project" value="UniProtKB-KW"/>
</dbReference>
<dbReference type="PROSITE" id="PS50884">
    <property type="entry name" value="ZF_DOF_2"/>
    <property type="match status" value="1"/>
</dbReference>
<keyword evidence="12" id="KW-1185">Reference proteome</keyword>
<feature type="compositionally biased region" description="Polar residues" evidence="9">
    <location>
        <begin position="83"/>
        <end position="93"/>
    </location>
</feature>
<dbReference type="Proteomes" id="UP000007015">
    <property type="component" value="Chromosome 3"/>
</dbReference>
<evidence type="ECO:0000256" key="3">
    <source>
        <dbReference type="ARBA" id="ARBA00022833"/>
    </source>
</evidence>
<dbReference type="GO" id="GO:0005634">
    <property type="term" value="C:nucleus"/>
    <property type="evidence" value="ECO:0007669"/>
    <property type="project" value="UniProtKB-SubCell"/>
</dbReference>
<name>A2XD01_ORYSI</name>
<feature type="region of interest" description="Disordered" evidence="9">
    <location>
        <begin position="27"/>
        <end position="106"/>
    </location>
</feature>
<protein>
    <recommendedName>
        <fullName evidence="10">Dof-type domain-containing protein</fullName>
    </recommendedName>
</protein>
<evidence type="ECO:0000256" key="8">
    <source>
        <dbReference type="PROSITE-ProRule" id="PRU00071"/>
    </source>
</evidence>
<evidence type="ECO:0000256" key="1">
    <source>
        <dbReference type="ARBA" id="ARBA00022723"/>
    </source>
</evidence>
<dbReference type="PANTHER" id="PTHR31089:SF37">
    <property type="entry name" value="DOF DOMAIN, ZINC FINGER FAMILY PROTEIN, EXPRESSED"/>
    <property type="match status" value="1"/>
</dbReference>
<keyword evidence="3" id="KW-0862">Zinc</keyword>
<dbReference type="HOGENOM" id="CLU_030533_1_1_1"/>
<evidence type="ECO:0000313" key="12">
    <source>
        <dbReference type="Proteomes" id="UP000007015"/>
    </source>
</evidence>
<dbReference type="Pfam" id="PF02701">
    <property type="entry name" value="Zn_ribbon_Dof"/>
    <property type="match status" value="1"/>
</dbReference>
<evidence type="ECO:0000256" key="4">
    <source>
        <dbReference type="ARBA" id="ARBA00023015"/>
    </source>
</evidence>
<dbReference type="GO" id="GO:0003700">
    <property type="term" value="F:DNA-binding transcription factor activity"/>
    <property type="evidence" value="ECO:0007669"/>
    <property type="project" value="InterPro"/>
</dbReference>
<keyword evidence="4" id="KW-0805">Transcription regulation</keyword>
<dbReference type="EMBL" id="CM000128">
    <property type="protein sequence ID" value="EAY88711.1"/>
    <property type="molecule type" value="Genomic_DNA"/>
</dbReference>
<sequence>MGECKVGGGGGGGDCLIKLFGKTIPVPEPGACAAGDVDKDLQHSGSSTTEPKTQENTVQDSTSPPPQPEVVDTEDSSADKNSSENQQQQGDTANQKEKLKKPDKILPCPRCSSMDTKFCYYNNYNINQPRHFCKNCQRYWTAGGAMRNVPVGAGRRKSKSVSAASHFLQRVRAALPGDPPLYAPVKTNGTVLSFGSDLSTLDLTEQMKHLKDKFIPTTGIKNTDEMPVVSTMTNCFRLGKHPRDGDEELDSKGNGKVWVPKTVRIDDVDEVARSSIWSLIGIKGDKVGADHGRGCKLAKVFESKDEAKTSTHTAISSLPFMQGNPAALTRSVTFQEGS</sequence>
<dbReference type="Gramene" id="BGIOSGA011947-TA">
    <property type="protein sequence ID" value="BGIOSGA011947-PA"/>
    <property type="gene ID" value="BGIOSGA011947"/>
</dbReference>
<gene>
    <name evidence="11" type="ORF">OsI_10186</name>
</gene>
<keyword evidence="6" id="KW-0804">Transcription</keyword>